<keyword evidence="2" id="KW-0067">ATP-binding</keyword>
<dbReference type="GO" id="GO:0050321">
    <property type="term" value="F:tau-protein kinase activity"/>
    <property type="evidence" value="ECO:0007669"/>
    <property type="project" value="TreeGrafter"/>
</dbReference>
<protein>
    <recommendedName>
        <fullName evidence="4">Protein kinase domain-containing protein</fullName>
    </recommendedName>
</protein>
<dbReference type="Gene3D" id="1.10.510.10">
    <property type="entry name" value="Transferase(Phosphotransferase) domain 1"/>
    <property type="match status" value="1"/>
</dbReference>
<feature type="region of interest" description="Disordered" evidence="3">
    <location>
        <begin position="1"/>
        <end position="28"/>
    </location>
</feature>
<dbReference type="GO" id="GO:0035556">
    <property type="term" value="P:intracellular signal transduction"/>
    <property type="evidence" value="ECO:0007669"/>
    <property type="project" value="TreeGrafter"/>
</dbReference>
<comment type="caution">
    <text evidence="5">The sequence shown here is derived from an EMBL/GenBank/DDBJ whole genome shotgun (WGS) entry which is preliminary data.</text>
</comment>
<dbReference type="PROSITE" id="PS50011">
    <property type="entry name" value="PROTEIN_KINASE_DOM"/>
    <property type="match status" value="1"/>
</dbReference>
<dbReference type="PANTHER" id="PTHR24346">
    <property type="entry name" value="MAP/MICROTUBULE AFFINITY-REGULATING KINASE"/>
    <property type="match status" value="1"/>
</dbReference>
<reference evidence="5" key="1">
    <citation type="journal article" date="2021" name="Genome Biol. Evol.">
        <title>A High-Quality Reference Genome for a Parasitic Bivalve with Doubly Uniparental Inheritance (Bivalvia: Unionida).</title>
        <authorList>
            <person name="Smith C.H."/>
        </authorList>
    </citation>
    <scope>NUCLEOTIDE SEQUENCE</scope>
    <source>
        <strain evidence="5">CHS0354</strain>
    </source>
</reference>
<dbReference type="GO" id="GO:0005737">
    <property type="term" value="C:cytoplasm"/>
    <property type="evidence" value="ECO:0007669"/>
    <property type="project" value="TreeGrafter"/>
</dbReference>
<keyword evidence="6" id="KW-1185">Reference proteome</keyword>
<reference evidence="5" key="3">
    <citation type="submission" date="2023-05" db="EMBL/GenBank/DDBJ databases">
        <authorList>
            <person name="Smith C.H."/>
        </authorList>
    </citation>
    <scope>NUCLEOTIDE SEQUENCE</scope>
    <source>
        <strain evidence="5">CHS0354</strain>
        <tissue evidence="5">Mantle</tissue>
    </source>
</reference>
<keyword evidence="1" id="KW-0547">Nucleotide-binding</keyword>
<evidence type="ECO:0000256" key="3">
    <source>
        <dbReference type="SAM" id="MobiDB-lite"/>
    </source>
</evidence>
<evidence type="ECO:0000313" key="5">
    <source>
        <dbReference type="EMBL" id="KAK3588453.1"/>
    </source>
</evidence>
<dbReference type="SUPFAM" id="SSF56112">
    <property type="entry name" value="Protein kinase-like (PK-like)"/>
    <property type="match status" value="1"/>
</dbReference>
<dbReference type="Pfam" id="PF00069">
    <property type="entry name" value="Pkinase"/>
    <property type="match status" value="1"/>
</dbReference>
<organism evidence="5 6">
    <name type="scientific">Potamilus streckersoni</name>
    <dbReference type="NCBI Taxonomy" id="2493646"/>
    <lineage>
        <taxon>Eukaryota</taxon>
        <taxon>Metazoa</taxon>
        <taxon>Spiralia</taxon>
        <taxon>Lophotrochozoa</taxon>
        <taxon>Mollusca</taxon>
        <taxon>Bivalvia</taxon>
        <taxon>Autobranchia</taxon>
        <taxon>Heteroconchia</taxon>
        <taxon>Palaeoheterodonta</taxon>
        <taxon>Unionida</taxon>
        <taxon>Unionoidea</taxon>
        <taxon>Unionidae</taxon>
        <taxon>Ambleminae</taxon>
        <taxon>Lampsilini</taxon>
        <taxon>Potamilus</taxon>
    </lineage>
</organism>
<dbReference type="EMBL" id="JAEAOA010001497">
    <property type="protein sequence ID" value="KAK3588453.1"/>
    <property type="molecule type" value="Genomic_DNA"/>
</dbReference>
<feature type="domain" description="Protein kinase" evidence="4">
    <location>
        <begin position="127"/>
        <end position="394"/>
    </location>
</feature>
<dbReference type="GO" id="GO:0005524">
    <property type="term" value="F:ATP binding"/>
    <property type="evidence" value="ECO:0007669"/>
    <property type="project" value="UniProtKB-KW"/>
</dbReference>
<dbReference type="Proteomes" id="UP001195483">
    <property type="component" value="Unassembled WGS sequence"/>
</dbReference>
<dbReference type="AlphaFoldDB" id="A0AAE0SB40"/>
<sequence>MNYEPAAKKRRMEPHISGDDQASDPPRLLTGGFGQKSLTFQTSASASASGDFSSVFHQYVTLISQPEKPEETNTTAEPYAICKIGCDLEDTWVYKYPIPLSKYPNKPIRTGNVYYDGIIHDLEFLGYKPLQVISKGRSATLILSQDLHKRNVYHECECVPVILKLNSGKSKRNTRTSWRTDMMEELNIHSILQHPNIVQWINNINYQGRIGTVMEFCETGNLEQMLKVQDARFLTEIVAHRYFRNILDAVEYIHSQSVAHRDICLQNILISYQNVAKLADFGHAIRFTEGDPLCEEECGTLGYQATEMLAKRSYNPKIADLYSLGAVLYAMTIGKLPFGVIKNEILIQACKDLRFPEKRVLPLSFELRELLRGVLAFHPEMRYSVNRIKHSSWMTQIKHRVQIGNFYLVRQPQKTIEGNAERAAKDNFLI</sequence>
<name>A0AAE0SB40_9BIVA</name>
<dbReference type="PANTHER" id="PTHR24346:SF42">
    <property type="entry name" value="SERINE_THREONINE-PROTEIN KINASE SIK3"/>
    <property type="match status" value="1"/>
</dbReference>
<dbReference type="InterPro" id="IPR000719">
    <property type="entry name" value="Prot_kinase_dom"/>
</dbReference>
<gene>
    <name evidence="5" type="ORF">CHS0354_025110</name>
</gene>
<reference evidence="5" key="2">
    <citation type="journal article" date="2021" name="Genome Biol. Evol.">
        <title>Developing a high-quality reference genome for a parasitic bivalve with doubly uniparental inheritance (Bivalvia: Unionida).</title>
        <authorList>
            <person name="Smith C.H."/>
        </authorList>
    </citation>
    <scope>NUCLEOTIDE SEQUENCE</scope>
    <source>
        <strain evidence="5">CHS0354</strain>
        <tissue evidence="5">Mantle</tissue>
    </source>
</reference>
<evidence type="ECO:0000256" key="1">
    <source>
        <dbReference type="ARBA" id="ARBA00022741"/>
    </source>
</evidence>
<evidence type="ECO:0000259" key="4">
    <source>
        <dbReference type="PROSITE" id="PS50011"/>
    </source>
</evidence>
<evidence type="ECO:0000256" key="2">
    <source>
        <dbReference type="ARBA" id="ARBA00022840"/>
    </source>
</evidence>
<dbReference type="InterPro" id="IPR011009">
    <property type="entry name" value="Kinase-like_dom_sf"/>
</dbReference>
<dbReference type="GO" id="GO:0000226">
    <property type="term" value="P:microtubule cytoskeleton organization"/>
    <property type="evidence" value="ECO:0007669"/>
    <property type="project" value="TreeGrafter"/>
</dbReference>
<evidence type="ECO:0000313" key="6">
    <source>
        <dbReference type="Proteomes" id="UP001195483"/>
    </source>
</evidence>
<proteinExistence type="predicted"/>
<accession>A0AAE0SB40</accession>